<dbReference type="Pfam" id="PF06707">
    <property type="entry name" value="DUF1194"/>
    <property type="match status" value="1"/>
</dbReference>
<comment type="caution">
    <text evidence="1">The sequence shown here is derived from an EMBL/GenBank/DDBJ whole genome shotgun (WGS) entry which is preliminary data.</text>
</comment>
<keyword evidence="2" id="KW-1185">Reference proteome</keyword>
<dbReference type="Proteomes" id="UP000239736">
    <property type="component" value="Unassembled WGS sequence"/>
</dbReference>
<organism evidence="1 2">
    <name type="scientific">Albidovulum inexpectatum</name>
    <dbReference type="NCBI Taxonomy" id="196587"/>
    <lineage>
        <taxon>Bacteria</taxon>
        <taxon>Pseudomonadati</taxon>
        <taxon>Pseudomonadota</taxon>
        <taxon>Alphaproteobacteria</taxon>
        <taxon>Rhodobacterales</taxon>
        <taxon>Paracoccaceae</taxon>
        <taxon>Albidovulum</taxon>
    </lineage>
</organism>
<proteinExistence type="predicted"/>
<dbReference type="EMBL" id="PRDS01000006">
    <property type="protein sequence ID" value="PPB80159.1"/>
    <property type="molecule type" value="Genomic_DNA"/>
</dbReference>
<sequence>MVRVWTLWAALVAALLGATGAGAQCRLALLLALDVSASVDELEDNLQRQGLANALLAPDVVDAFLAFPDHPVALAAFEWSGRWQQDLMLDWTLVRGAEDLLQAARTIQASQRQRSDLPTALGYALGHAAGVFARGPKCDAAKLDVSGDGINNDGFPPTSAYRAFDLGSVIVNGLAISTDGQPIADYYRNSVIRGRGAFVIEAHGFEDFEDAMRRKLLRELRGPVIGRVQ</sequence>
<dbReference type="InterPro" id="IPR036465">
    <property type="entry name" value="vWFA_dom_sf"/>
</dbReference>
<reference evidence="1 2" key="1">
    <citation type="submission" date="2018-01" db="EMBL/GenBank/DDBJ databases">
        <title>Genomic Encyclopedia of Archaeal and Bacterial Type Strains, Phase II (KMG-II): from individual species to whole genera.</title>
        <authorList>
            <person name="Goeker M."/>
        </authorList>
    </citation>
    <scope>NUCLEOTIDE SEQUENCE [LARGE SCALE GENOMIC DNA]</scope>
    <source>
        <strain evidence="1 2">DSM 12048</strain>
    </source>
</reference>
<dbReference type="InterPro" id="IPR010607">
    <property type="entry name" value="DUF1194"/>
</dbReference>
<evidence type="ECO:0000313" key="2">
    <source>
        <dbReference type="Proteomes" id="UP000239736"/>
    </source>
</evidence>
<dbReference type="Gene3D" id="3.40.50.410">
    <property type="entry name" value="von Willebrand factor, type A domain"/>
    <property type="match status" value="1"/>
</dbReference>
<gene>
    <name evidence="1" type="ORF">LV82_02031</name>
</gene>
<dbReference type="SUPFAM" id="SSF53300">
    <property type="entry name" value="vWA-like"/>
    <property type="match status" value="1"/>
</dbReference>
<dbReference type="RefSeq" id="WP_245873138.1">
    <property type="nucleotide sequence ID" value="NZ_PRDS01000006.1"/>
</dbReference>
<protein>
    <submittedName>
        <fullName evidence="1">Uncharacterized protein DUF1194</fullName>
    </submittedName>
</protein>
<accession>A0A2S5JFF5</accession>
<evidence type="ECO:0000313" key="1">
    <source>
        <dbReference type="EMBL" id="PPB80159.1"/>
    </source>
</evidence>
<dbReference type="AlphaFoldDB" id="A0A2S5JFF5"/>
<name>A0A2S5JFF5_9RHOB</name>